<evidence type="ECO:0000256" key="1">
    <source>
        <dbReference type="SAM" id="Phobius"/>
    </source>
</evidence>
<protein>
    <recommendedName>
        <fullName evidence="4">DUF1573 domain-containing protein</fullName>
    </recommendedName>
</protein>
<dbReference type="STRING" id="1798495.A3C19_00855"/>
<evidence type="ECO:0008006" key="4">
    <source>
        <dbReference type="Google" id="ProtNLM"/>
    </source>
</evidence>
<dbReference type="Gene3D" id="2.60.40.10">
    <property type="entry name" value="Immunoglobulins"/>
    <property type="match status" value="1"/>
</dbReference>
<sequence>MESKTGIIVFSVVLVVVGLFVLGYSGEQGTTASVQGVTATTASASGLTASETSYDFGTISMKNGNVMKEFTVTNPTDKDITVRTILTSCMCTTAFIVQQNGNAKGPFGMEGMGYIPPANERIASGESRIIRVVYDPNAHGPAGIGQIDRFVTLTSASGGTVQLEIKALVTP</sequence>
<keyword evidence="1" id="KW-0472">Membrane</keyword>
<gene>
    <name evidence="2" type="ORF">A3C19_00855</name>
</gene>
<evidence type="ECO:0000313" key="3">
    <source>
        <dbReference type="Proteomes" id="UP000178532"/>
    </source>
</evidence>
<dbReference type="AlphaFoldDB" id="A0A1F6DK36"/>
<dbReference type="EMBL" id="MFLI01000017">
    <property type="protein sequence ID" value="OGG61788.1"/>
    <property type="molecule type" value="Genomic_DNA"/>
</dbReference>
<keyword evidence="1" id="KW-0812">Transmembrane</keyword>
<evidence type="ECO:0000313" key="2">
    <source>
        <dbReference type="EMBL" id="OGG61788.1"/>
    </source>
</evidence>
<dbReference type="Pfam" id="PF07610">
    <property type="entry name" value="DUF1573"/>
    <property type="match status" value="1"/>
</dbReference>
<dbReference type="InterPro" id="IPR013783">
    <property type="entry name" value="Ig-like_fold"/>
</dbReference>
<comment type="caution">
    <text evidence="2">The sequence shown here is derived from an EMBL/GenBank/DDBJ whole genome shotgun (WGS) entry which is preliminary data.</text>
</comment>
<name>A0A1F6DK36_9BACT</name>
<organism evidence="2 3">
    <name type="scientific">Candidatus Kaiserbacteria bacterium RIFCSPHIGHO2_02_FULL_54_22</name>
    <dbReference type="NCBI Taxonomy" id="1798495"/>
    <lineage>
        <taxon>Bacteria</taxon>
        <taxon>Candidatus Kaiseribacteriota</taxon>
    </lineage>
</organism>
<reference evidence="2 3" key="1">
    <citation type="journal article" date="2016" name="Nat. Commun.">
        <title>Thousands of microbial genomes shed light on interconnected biogeochemical processes in an aquifer system.</title>
        <authorList>
            <person name="Anantharaman K."/>
            <person name="Brown C.T."/>
            <person name="Hug L.A."/>
            <person name="Sharon I."/>
            <person name="Castelle C.J."/>
            <person name="Probst A.J."/>
            <person name="Thomas B.C."/>
            <person name="Singh A."/>
            <person name="Wilkins M.J."/>
            <person name="Karaoz U."/>
            <person name="Brodie E.L."/>
            <person name="Williams K.H."/>
            <person name="Hubbard S.S."/>
            <person name="Banfield J.F."/>
        </authorList>
    </citation>
    <scope>NUCLEOTIDE SEQUENCE [LARGE SCALE GENOMIC DNA]</scope>
</reference>
<accession>A0A1F6DK36</accession>
<proteinExistence type="predicted"/>
<keyword evidence="1" id="KW-1133">Transmembrane helix</keyword>
<dbReference type="InterPro" id="IPR011467">
    <property type="entry name" value="DUF1573"/>
</dbReference>
<dbReference type="Proteomes" id="UP000178532">
    <property type="component" value="Unassembled WGS sequence"/>
</dbReference>
<feature type="transmembrane region" description="Helical" evidence="1">
    <location>
        <begin position="7"/>
        <end position="25"/>
    </location>
</feature>